<proteinExistence type="predicted"/>
<dbReference type="EMBL" id="JAKROA010000006">
    <property type="protein sequence ID" value="KAL5106002.1"/>
    <property type="molecule type" value="Genomic_DNA"/>
</dbReference>
<reference evidence="1 2" key="1">
    <citation type="journal article" date="2022" name="Front. Cell. Infect. Microbiol.">
        <title>The Genomes of Two Strains of Taenia crassiceps the Animal Model for the Study of Human Cysticercosis.</title>
        <authorList>
            <person name="Bobes R.J."/>
            <person name="Estrada K."/>
            <person name="Rios-Valencia D.G."/>
            <person name="Calderon-Gallegos A."/>
            <person name="de la Torre P."/>
            <person name="Carrero J.C."/>
            <person name="Sanchez-Flores A."/>
            <person name="Laclette J.P."/>
        </authorList>
    </citation>
    <scope>NUCLEOTIDE SEQUENCE [LARGE SCALE GENOMIC DNA]</scope>
    <source>
        <strain evidence="1">WFUcys</strain>
    </source>
</reference>
<name>A0ABR4Q8L3_9CEST</name>
<gene>
    <name evidence="1" type="ORF">TcWFU_000235</name>
</gene>
<keyword evidence="2" id="KW-1185">Reference proteome</keyword>
<organism evidence="1 2">
    <name type="scientific">Taenia crassiceps</name>
    <dbReference type="NCBI Taxonomy" id="6207"/>
    <lineage>
        <taxon>Eukaryota</taxon>
        <taxon>Metazoa</taxon>
        <taxon>Spiralia</taxon>
        <taxon>Lophotrochozoa</taxon>
        <taxon>Platyhelminthes</taxon>
        <taxon>Cestoda</taxon>
        <taxon>Eucestoda</taxon>
        <taxon>Cyclophyllidea</taxon>
        <taxon>Taeniidae</taxon>
        <taxon>Taenia</taxon>
    </lineage>
</organism>
<evidence type="ECO:0000313" key="2">
    <source>
        <dbReference type="Proteomes" id="UP001651158"/>
    </source>
</evidence>
<evidence type="ECO:0000313" key="1">
    <source>
        <dbReference type="EMBL" id="KAL5106002.1"/>
    </source>
</evidence>
<sequence length="101" mass="11904">MCAVLRLGTNKTKLFKIKQENRVYFRATFCLLGEGWKQNLNRVSEKQAREQSIPLCECLCQEKLYRRCYDASKWSHYNYAIVKRSDGLVNYVEKTQQSGPM</sequence>
<protein>
    <submittedName>
        <fullName evidence="1">Uncharacterized protein</fullName>
    </submittedName>
</protein>
<comment type="caution">
    <text evidence="1">The sequence shown here is derived from an EMBL/GenBank/DDBJ whole genome shotgun (WGS) entry which is preliminary data.</text>
</comment>
<dbReference type="Proteomes" id="UP001651158">
    <property type="component" value="Unassembled WGS sequence"/>
</dbReference>
<accession>A0ABR4Q8L3</accession>